<keyword evidence="2" id="KW-1133">Transmembrane helix</keyword>
<feature type="region of interest" description="Disordered" evidence="1">
    <location>
        <begin position="408"/>
        <end position="429"/>
    </location>
</feature>
<evidence type="ECO:0000256" key="2">
    <source>
        <dbReference type="SAM" id="Phobius"/>
    </source>
</evidence>
<dbReference type="Proteomes" id="UP000703269">
    <property type="component" value="Unassembled WGS sequence"/>
</dbReference>
<feature type="compositionally biased region" description="Polar residues" evidence="1">
    <location>
        <begin position="318"/>
        <end position="332"/>
    </location>
</feature>
<feature type="compositionally biased region" description="Low complexity" evidence="1">
    <location>
        <begin position="352"/>
        <end position="372"/>
    </location>
</feature>
<reference evidence="4 5" key="1">
    <citation type="submission" date="2021-08" db="EMBL/GenBank/DDBJ databases">
        <title>Draft Genome Sequence of Phanerochaete sordida strain YK-624.</title>
        <authorList>
            <person name="Mori T."/>
            <person name="Dohra H."/>
            <person name="Suzuki T."/>
            <person name="Kawagishi H."/>
            <person name="Hirai H."/>
        </authorList>
    </citation>
    <scope>NUCLEOTIDE SEQUENCE [LARGE SCALE GENOMIC DNA]</scope>
    <source>
        <strain evidence="4 5">YK-624</strain>
    </source>
</reference>
<feature type="domain" description="DUF6535" evidence="3">
    <location>
        <begin position="30"/>
        <end position="220"/>
    </location>
</feature>
<feature type="transmembrane region" description="Helical" evidence="2">
    <location>
        <begin position="54"/>
        <end position="74"/>
    </location>
</feature>
<protein>
    <recommendedName>
        <fullName evidence="3">DUF6535 domain-containing protein</fullName>
    </recommendedName>
</protein>
<sequence length="612" mass="67576">MSGVAHNPEDSPDLPSSNGPSEDTSSSLGWAGIQAHLDTYDEGKKKGAVEDIDTLLVFAGLFSAILTAFVVQTYPMLQPNSSDTTNQLLIMNNQLLLYGLTAPIPLPHGRIPPSLNASAALATQSSTAPASARSINILFFFSLVLSLAAALFGISAKQWLREFMLWNSPLAKPRENIIVRQMRFEDWEAWNVDATIAAIPALLEIAMILFLIGMIILLWTLDDIVAIALSTIVAAFLLAVSAFTVLPVLFLRCPYRSPTAMVCLRLLNLVRVPIPYGAQLLREAARVYAARWARAAKHRREAHPDWMTGYPHDDVENSSRQASPHFAISSTPPGGRNDSPAEIPPETLPANSDSPLSSRPSSQLDTQRPSPLLPIRLRPRRIPRLCIRIAFVVQCSWDIVYHPCDTPANTDRESPSTGQDDVGSPSFHRIPWPRYPQNWRNLDLDSRSATRVTTGRWWAPWRHVLCHAMEALDYETATSVHDALLGRNIISQASEHDAMALLVDISEIAYLVRALTWVSNSSNAPAIQDYIDMAVMTAHSDGHSCLPLGTKMVTMWTMISAGERNSPLHLLRSLFDAHNILTLREASGTYVEQFGRRIVSISSDEPGMFDTV</sequence>
<evidence type="ECO:0000256" key="1">
    <source>
        <dbReference type="SAM" id="MobiDB-lite"/>
    </source>
</evidence>
<keyword evidence="5" id="KW-1185">Reference proteome</keyword>
<dbReference type="EMBL" id="BPQB01000035">
    <property type="protein sequence ID" value="GJE93820.1"/>
    <property type="molecule type" value="Genomic_DNA"/>
</dbReference>
<evidence type="ECO:0000313" key="5">
    <source>
        <dbReference type="Proteomes" id="UP000703269"/>
    </source>
</evidence>
<dbReference type="OrthoDB" id="3219854at2759"/>
<comment type="caution">
    <text evidence="4">The sequence shown here is derived from an EMBL/GenBank/DDBJ whole genome shotgun (WGS) entry which is preliminary data.</text>
</comment>
<feature type="compositionally biased region" description="Polar residues" evidence="1">
    <location>
        <begin position="14"/>
        <end position="28"/>
    </location>
</feature>
<keyword evidence="2" id="KW-0812">Transmembrane</keyword>
<feature type="transmembrane region" description="Helical" evidence="2">
    <location>
        <begin position="190"/>
        <end position="218"/>
    </location>
</feature>
<dbReference type="Pfam" id="PF20153">
    <property type="entry name" value="DUF6535"/>
    <property type="match status" value="1"/>
</dbReference>
<feature type="region of interest" description="Disordered" evidence="1">
    <location>
        <begin position="304"/>
        <end position="372"/>
    </location>
</feature>
<feature type="transmembrane region" description="Helical" evidence="2">
    <location>
        <begin position="224"/>
        <end position="251"/>
    </location>
</feature>
<proteinExistence type="predicted"/>
<accession>A0A9P3LG09</accession>
<organism evidence="4 5">
    <name type="scientific">Phanerochaete sordida</name>
    <dbReference type="NCBI Taxonomy" id="48140"/>
    <lineage>
        <taxon>Eukaryota</taxon>
        <taxon>Fungi</taxon>
        <taxon>Dikarya</taxon>
        <taxon>Basidiomycota</taxon>
        <taxon>Agaricomycotina</taxon>
        <taxon>Agaricomycetes</taxon>
        <taxon>Polyporales</taxon>
        <taxon>Phanerochaetaceae</taxon>
        <taxon>Phanerochaete</taxon>
    </lineage>
</organism>
<feature type="region of interest" description="Disordered" evidence="1">
    <location>
        <begin position="1"/>
        <end position="28"/>
    </location>
</feature>
<dbReference type="InterPro" id="IPR045338">
    <property type="entry name" value="DUF6535"/>
</dbReference>
<evidence type="ECO:0000313" key="4">
    <source>
        <dbReference type="EMBL" id="GJE93820.1"/>
    </source>
</evidence>
<dbReference type="AlphaFoldDB" id="A0A9P3LG09"/>
<gene>
    <name evidence="4" type="ORF">PsYK624_099830</name>
</gene>
<evidence type="ECO:0000259" key="3">
    <source>
        <dbReference type="Pfam" id="PF20153"/>
    </source>
</evidence>
<feature type="transmembrane region" description="Helical" evidence="2">
    <location>
        <begin position="135"/>
        <end position="154"/>
    </location>
</feature>
<name>A0A9P3LG09_9APHY</name>
<keyword evidence="2" id="KW-0472">Membrane</keyword>